<dbReference type="Gene3D" id="3.40.630.20">
    <property type="entry name" value="Peptidase C15, pyroglutamyl peptidase I-like"/>
    <property type="match status" value="1"/>
</dbReference>
<feature type="region of interest" description="Disordered" evidence="1">
    <location>
        <begin position="346"/>
        <end position="368"/>
    </location>
</feature>
<keyword evidence="4" id="KW-1185">Reference proteome</keyword>
<feature type="signal peptide" evidence="2">
    <location>
        <begin position="1"/>
        <end position="32"/>
    </location>
</feature>
<reference evidence="3" key="1">
    <citation type="submission" date="2022-11" db="EMBL/GenBank/DDBJ databases">
        <title>Identification and genomic analyses of a novel endophytic actinobacterium Streptomyces endophytica sp. nov. with potential for biocontrol of Yam anthracnose.</title>
        <authorList>
            <person name="Huang X."/>
        </authorList>
    </citation>
    <scope>NUCLEOTIDE SEQUENCE</scope>
    <source>
        <strain evidence="3">HNM0140</strain>
    </source>
</reference>
<proteinExistence type="predicted"/>
<dbReference type="InterPro" id="IPR036440">
    <property type="entry name" value="Peptidase_C15-like_sf"/>
</dbReference>
<feature type="chain" id="PRO_5045583350" evidence="2">
    <location>
        <begin position="33"/>
        <end position="451"/>
    </location>
</feature>
<dbReference type="EMBL" id="CP110636">
    <property type="protein sequence ID" value="UZJ34048.1"/>
    <property type="molecule type" value="Genomic_DNA"/>
</dbReference>
<dbReference type="SUPFAM" id="SSF53182">
    <property type="entry name" value="Pyrrolidone carboxyl peptidase (pyroglutamate aminopeptidase)"/>
    <property type="match status" value="1"/>
</dbReference>
<keyword evidence="2" id="KW-0732">Signal</keyword>
<evidence type="ECO:0000313" key="4">
    <source>
        <dbReference type="Proteomes" id="UP001164959"/>
    </source>
</evidence>
<feature type="region of interest" description="Disordered" evidence="1">
    <location>
        <begin position="273"/>
        <end position="312"/>
    </location>
</feature>
<evidence type="ECO:0000313" key="3">
    <source>
        <dbReference type="EMBL" id="UZJ34048.1"/>
    </source>
</evidence>
<accession>A0ABY6PJJ1</accession>
<organism evidence="3 4">
    <name type="scientific">Streptomyces endophytica</name>
    <dbReference type="NCBI Taxonomy" id="2991496"/>
    <lineage>
        <taxon>Bacteria</taxon>
        <taxon>Bacillati</taxon>
        <taxon>Actinomycetota</taxon>
        <taxon>Actinomycetes</taxon>
        <taxon>Kitasatosporales</taxon>
        <taxon>Streptomycetaceae</taxon>
        <taxon>Streptomyces</taxon>
    </lineage>
</organism>
<sequence length="451" mass="47906">MAHTGRSTARLGTLGVALLAAVPLSLPTPSAAATPPTTTSAPTATATATATATGLTVEEDRLAQAAPQEILRRSGFAVWPREFGRGLARMTTYPQARRYVETEGRALWRRAVDRAQGRGPAGGDLSRDDDRPLYWARLGMSKELRQWRPGFGLSASQRASLLAGLERGSRGQDSIELPAGKRLLRIVVTGFDPFQLDADPRRSNPSGAAALALDGTTIRTASGEPARIEAAVFPVRWADFARGTVERTLAPYFRRGPRQVALFTTISQGRPGRFDVERTNGAWRGGYPDNVRESRTETVPIPPGVPTVTPQPQWTTTSLPYARIVAAGTGPYPVVDHTAVTEIPVGGTAPVERPDGPTPGSTARAGGGGDYLSNEIAYRATLLRDAVWRPALPGGHLHTPVLEFGPGNTDPANGQVTDPVLVQNRLAITQQVREIVTVAADSARGAEAGTS</sequence>
<gene>
    <name evidence="3" type="ORF">OJ254_16035</name>
</gene>
<dbReference type="Proteomes" id="UP001164959">
    <property type="component" value="Chromosome"/>
</dbReference>
<evidence type="ECO:0000256" key="1">
    <source>
        <dbReference type="SAM" id="MobiDB-lite"/>
    </source>
</evidence>
<protein>
    <submittedName>
        <fullName evidence="3">Pyroglutamyl peptidase</fullName>
    </submittedName>
</protein>
<evidence type="ECO:0000256" key="2">
    <source>
        <dbReference type="SAM" id="SignalP"/>
    </source>
</evidence>
<name>A0ABY6PJJ1_9ACTN</name>